<accession>A0AAD7DL43</accession>
<dbReference type="EMBL" id="JARKIE010000046">
    <property type="protein sequence ID" value="KAJ7693387.1"/>
    <property type="molecule type" value="Genomic_DNA"/>
</dbReference>
<dbReference type="Gene3D" id="3.40.220.10">
    <property type="entry name" value="Leucine Aminopeptidase, subunit E, domain 1"/>
    <property type="match status" value="1"/>
</dbReference>
<comment type="catalytic activity">
    <reaction evidence="4">
        <text>ADP-alpha-D-ribose 1''-phosphate + H2O = ADP-D-ribose + phosphate</text>
        <dbReference type="Rhea" id="RHEA:25029"/>
        <dbReference type="ChEBI" id="CHEBI:15377"/>
        <dbReference type="ChEBI" id="CHEBI:43474"/>
        <dbReference type="ChEBI" id="CHEBI:57967"/>
        <dbReference type="ChEBI" id="CHEBI:58753"/>
        <dbReference type="EC" id="3.1.3.84"/>
    </reaction>
</comment>
<protein>
    <recommendedName>
        <fullName evidence="3">ADP-ribose 1''-phosphate phosphatase</fullName>
        <ecNumber evidence="2">3.1.3.84</ecNumber>
    </recommendedName>
</protein>
<keyword evidence="7" id="KW-1185">Reference proteome</keyword>
<name>A0AAD7DL43_MYCRO</name>
<dbReference type="EC" id="3.1.3.84" evidence="2"/>
<evidence type="ECO:0000256" key="1">
    <source>
        <dbReference type="ARBA" id="ARBA00006575"/>
    </source>
</evidence>
<evidence type="ECO:0000256" key="3">
    <source>
        <dbReference type="ARBA" id="ARBA00019744"/>
    </source>
</evidence>
<reference evidence="6" key="1">
    <citation type="submission" date="2023-03" db="EMBL/GenBank/DDBJ databases">
        <title>Massive genome expansion in bonnet fungi (Mycena s.s.) driven by repeated elements and novel gene families across ecological guilds.</title>
        <authorList>
            <consortium name="Lawrence Berkeley National Laboratory"/>
            <person name="Harder C.B."/>
            <person name="Miyauchi S."/>
            <person name="Viragh M."/>
            <person name="Kuo A."/>
            <person name="Thoen E."/>
            <person name="Andreopoulos B."/>
            <person name="Lu D."/>
            <person name="Skrede I."/>
            <person name="Drula E."/>
            <person name="Henrissat B."/>
            <person name="Morin E."/>
            <person name="Kohler A."/>
            <person name="Barry K."/>
            <person name="LaButti K."/>
            <person name="Morin E."/>
            <person name="Salamov A."/>
            <person name="Lipzen A."/>
            <person name="Mereny Z."/>
            <person name="Hegedus B."/>
            <person name="Baldrian P."/>
            <person name="Stursova M."/>
            <person name="Weitz H."/>
            <person name="Taylor A."/>
            <person name="Grigoriev I.V."/>
            <person name="Nagy L.G."/>
            <person name="Martin F."/>
            <person name="Kauserud H."/>
        </authorList>
    </citation>
    <scope>NUCLEOTIDE SEQUENCE</scope>
    <source>
        <strain evidence="6">CBHHK067</strain>
    </source>
</reference>
<feature type="domain" description="Macro" evidence="5">
    <location>
        <begin position="12"/>
        <end position="145"/>
    </location>
</feature>
<gene>
    <name evidence="6" type="ORF">B0H17DRAFT_1060001</name>
</gene>
<dbReference type="GO" id="GO:0140291">
    <property type="term" value="P:peptidyl-glutamate ADP-deribosylation"/>
    <property type="evidence" value="ECO:0007669"/>
    <property type="project" value="TreeGrafter"/>
</dbReference>
<evidence type="ECO:0000256" key="4">
    <source>
        <dbReference type="ARBA" id="ARBA00034427"/>
    </source>
</evidence>
<dbReference type="AlphaFoldDB" id="A0AAD7DL43"/>
<organism evidence="6 7">
    <name type="scientific">Mycena rosella</name>
    <name type="common">Pink bonnet</name>
    <name type="synonym">Agaricus rosellus</name>
    <dbReference type="NCBI Taxonomy" id="1033263"/>
    <lineage>
        <taxon>Eukaryota</taxon>
        <taxon>Fungi</taxon>
        <taxon>Dikarya</taxon>
        <taxon>Basidiomycota</taxon>
        <taxon>Agaricomycotina</taxon>
        <taxon>Agaricomycetes</taxon>
        <taxon>Agaricomycetidae</taxon>
        <taxon>Agaricales</taxon>
        <taxon>Marasmiineae</taxon>
        <taxon>Mycenaceae</taxon>
        <taxon>Mycena</taxon>
    </lineage>
</organism>
<dbReference type="SUPFAM" id="SSF52949">
    <property type="entry name" value="Macro domain-like"/>
    <property type="match status" value="1"/>
</dbReference>
<dbReference type="InterPro" id="IPR050892">
    <property type="entry name" value="ADP-ribose_metab_enzymes"/>
</dbReference>
<evidence type="ECO:0000313" key="7">
    <source>
        <dbReference type="Proteomes" id="UP001221757"/>
    </source>
</evidence>
<dbReference type="Proteomes" id="UP001221757">
    <property type="component" value="Unassembled WGS sequence"/>
</dbReference>
<evidence type="ECO:0000256" key="2">
    <source>
        <dbReference type="ARBA" id="ARBA00012983"/>
    </source>
</evidence>
<comment type="caution">
    <text evidence="6">The sequence shown here is derived from an EMBL/GenBank/DDBJ whole genome shotgun (WGS) entry which is preliminary data.</text>
</comment>
<proteinExistence type="inferred from homology"/>
<evidence type="ECO:0000259" key="5">
    <source>
        <dbReference type="SMART" id="SM00506"/>
    </source>
</evidence>
<evidence type="ECO:0000313" key="6">
    <source>
        <dbReference type="EMBL" id="KAJ7693387.1"/>
    </source>
</evidence>
<comment type="similarity">
    <text evidence="1">Belongs to the POA1 family.</text>
</comment>
<dbReference type="PANTHER" id="PTHR12521:SF0">
    <property type="entry name" value="ADP-RIBOSE GLYCOHYDROLASE OARD1"/>
    <property type="match status" value="1"/>
</dbReference>
<dbReference type="SMART" id="SM00506">
    <property type="entry name" value="A1pp"/>
    <property type="match status" value="1"/>
</dbReference>
<dbReference type="InterPro" id="IPR002589">
    <property type="entry name" value="Macro_dom"/>
</dbReference>
<dbReference type="PANTHER" id="PTHR12521">
    <property type="entry name" value="PROTEIN C6ORF130"/>
    <property type="match status" value="1"/>
</dbReference>
<sequence length="160" mass="17420">MSDPQSATLPSKITHVKADIFAAPEGSILVHACNTVGSWGAGIATAFQEKYPGAFAKYKNVCRKQGEALLGTCLLIRGEHHDVACLFTSKDYGRRVDAPASILAATRTAVADLLAQNTDPTKELHSCRFNSERFAVPWEETEKVLVELGAEMIVYERPGR</sequence>
<dbReference type="Pfam" id="PF01661">
    <property type="entry name" value="Macro"/>
    <property type="match status" value="1"/>
</dbReference>
<dbReference type="InterPro" id="IPR043472">
    <property type="entry name" value="Macro_dom-like"/>
</dbReference>